<feature type="domain" description="Peptidase S1" evidence="4">
    <location>
        <begin position="13"/>
        <end position="239"/>
    </location>
</feature>
<evidence type="ECO:0000313" key="5">
    <source>
        <dbReference type="EMBL" id="PZP00448.1"/>
    </source>
</evidence>
<accession>A0A2W5B4U6</accession>
<proteinExistence type="predicted"/>
<evidence type="ECO:0000313" key="6">
    <source>
        <dbReference type="Proteomes" id="UP000249451"/>
    </source>
</evidence>
<dbReference type="AlphaFoldDB" id="A0A2W5B4U6"/>
<name>A0A2W5B4U6_9CORY</name>
<dbReference type="PRINTS" id="PR00722">
    <property type="entry name" value="CHYMOTRYPSIN"/>
</dbReference>
<evidence type="ECO:0000256" key="3">
    <source>
        <dbReference type="SAM" id="SignalP"/>
    </source>
</evidence>
<dbReference type="InterPro" id="IPR043504">
    <property type="entry name" value="Peptidase_S1_PA_chymotrypsin"/>
</dbReference>
<evidence type="ECO:0000256" key="2">
    <source>
        <dbReference type="SAM" id="Phobius"/>
    </source>
</evidence>
<keyword evidence="3" id="KW-0732">Signal</keyword>
<evidence type="ECO:0000256" key="1">
    <source>
        <dbReference type="SAM" id="MobiDB-lite"/>
    </source>
</evidence>
<dbReference type="EMBL" id="QFNY01000129">
    <property type="protein sequence ID" value="PZP00448.1"/>
    <property type="molecule type" value="Genomic_DNA"/>
</dbReference>
<reference evidence="5 6" key="1">
    <citation type="submission" date="2017-11" db="EMBL/GenBank/DDBJ databases">
        <title>Infants hospitalized years apart are colonized by the same room-sourced microbial strains.</title>
        <authorList>
            <person name="Brooks B."/>
            <person name="Olm M.R."/>
            <person name="Firek B.A."/>
            <person name="Baker R."/>
            <person name="Thomas B.C."/>
            <person name="Morowitz M.J."/>
            <person name="Banfield J.F."/>
        </authorList>
    </citation>
    <scope>NUCLEOTIDE SEQUENCE [LARGE SCALE GENOMIC DNA]</scope>
    <source>
        <strain evidence="5">S2_012_000_R3_87</strain>
    </source>
</reference>
<dbReference type="GO" id="GO:0004252">
    <property type="term" value="F:serine-type endopeptidase activity"/>
    <property type="evidence" value="ECO:0007669"/>
    <property type="project" value="InterPro"/>
</dbReference>
<protein>
    <submittedName>
        <fullName evidence="5">Serine protease</fullName>
    </submittedName>
</protein>
<keyword evidence="2" id="KW-0812">Transmembrane</keyword>
<dbReference type="SUPFAM" id="SSF50494">
    <property type="entry name" value="Trypsin-like serine proteases"/>
    <property type="match status" value="1"/>
</dbReference>
<dbReference type="GO" id="GO:0006508">
    <property type="term" value="P:proteolysis"/>
    <property type="evidence" value="ECO:0007669"/>
    <property type="project" value="UniProtKB-KW"/>
</dbReference>
<feature type="region of interest" description="Disordered" evidence="1">
    <location>
        <begin position="238"/>
        <end position="265"/>
    </location>
</feature>
<evidence type="ECO:0000259" key="4">
    <source>
        <dbReference type="PROSITE" id="PS50240"/>
    </source>
</evidence>
<gene>
    <name evidence="5" type="ORF">DI609_06320</name>
</gene>
<sequence length="293" mass="29840">MKKFAASVAAGVVAAGALAIAPAGAMESKTFAGDTEEAKPVVSVRVDDSDPEEGVCTGTAIDPHWVITARHCIDAAAKPGGSVRIGQGDDQRVYKVDRHEAAPRGDIALLHTEQEINLETFAEVADEVPTGDVNIYGWSSDGSGGSTKLPSAKAKVRGDSPLALYEAPKALDVALKDGARIQPGDSGGAIFADGKVAGIMSAGLFEDPENPTEEEMKSNAAVSVAPVAEQADWIRGVIGGDAKGGDKKEDSSEPAAAASSEESGNTARNVGIGAGVVVLAAAGAWLLLRRRGA</sequence>
<feature type="region of interest" description="Disordered" evidence="1">
    <location>
        <begin position="30"/>
        <end position="52"/>
    </location>
</feature>
<keyword evidence="2" id="KW-0472">Membrane</keyword>
<dbReference type="InterPro" id="IPR001254">
    <property type="entry name" value="Trypsin_dom"/>
</dbReference>
<feature type="chain" id="PRO_5015947403" evidence="3">
    <location>
        <begin position="26"/>
        <end position="293"/>
    </location>
</feature>
<keyword evidence="2" id="KW-1133">Transmembrane helix</keyword>
<keyword evidence="5" id="KW-0378">Hydrolase</keyword>
<dbReference type="InterPro" id="IPR001314">
    <property type="entry name" value="Peptidase_S1A"/>
</dbReference>
<dbReference type="Gene3D" id="2.40.10.10">
    <property type="entry name" value="Trypsin-like serine proteases"/>
    <property type="match status" value="1"/>
</dbReference>
<dbReference type="PROSITE" id="PS50240">
    <property type="entry name" value="TRYPSIN_DOM"/>
    <property type="match status" value="1"/>
</dbReference>
<keyword evidence="5" id="KW-0645">Protease</keyword>
<feature type="compositionally biased region" description="Low complexity" evidence="1">
    <location>
        <begin position="253"/>
        <end position="263"/>
    </location>
</feature>
<dbReference type="RefSeq" id="WP_015381424.1">
    <property type="nucleotide sequence ID" value="NZ_CP065982.1"/>
</dbReference>
<comment type="caution">
    <text evidence="5">The sequence shown here is derived from an EMBL/GenBank/DDBJ whole genome shotgun (WGS) entry which is preliminary data.</text>
</comment>
<dbReference type="Pfam" id="PF00089">
    <property type="entry name" value="Trypsin"/>
    <property type="match status" value="1"/>
</dbReference>
<dbReference type="SMART" id="SM00020">
    <property type="entry name" value="Tryp_SPc"/>
    <property type="match status" value="1"/>
</dbReference>
<feature type="signal peptide" evidence="3">
    <location>
        <begin position="1"/>
        <end position="25"/>
    </location>
</feature>
<feature type="transmembrane region" description="Helical" evidence="2">
    <location>
        <begin position="270"/>
        <end position="288"/>
    </location>
</feature>
<organism evidence="5 6">
    <name type="scientific">Corynebacterium urealyticum</name>
    <dbReference type="NCBI Taxonomy" id="43771"/>
    <lineage>
        <taxon>Bacteria</taxon>
        <taxon>Bacillati</taxon>
        <taxon>Actinomycetota</taxon>
        <taxon>Actinomycetes</taxon>
        <taxon>Mycobacteriales</taxon>
        <taxon>Corynebacteriaceae</taxon>
        <taxon>Corynebacterium</taxon>
    </lineage>
</organism>
<dbReference type="Proteomes" id="UP000249451">
    <property type="component" value="Unassembled WGS sequence"/>
</dbReference>
<dbReference type="InterPro" id="IPR009003">
    <property type="entry name" value="Peptidase_S1_PA"/>
</dbReference>